<dbReference type="Proteomes" id="UP000032066">
    <property type="component" value="Unassembled WGS sequence"/>
</dbReference>
<organism evidence="1 2">
    <name type="scientific">Kitasatospora griseola</name>
    <name type="common">Streptomyces griseolosporeus</name>
    <dbReference type="NCBI Taxonomy" id="2064"/>
    <lineage>
        <taxon>Bacteria</taxon>
        <taxon>Bacillati</taxon>
        <taxon>Actinomycetota</taxon>
        <taxon>Actinomycetes</taxon>
        <taxon>Kitasatosporales</taxon>
        <taxon>Streptomycetaceae</taxon>
        <taxon>Kitasatospora</taxon>
    </lineage>
</organism>
<comment type="caution">
    <text evidence="1">The sequence shown here is derived from an EMBL/GenBank/DDBJ whole genome shotgun (WGS) entry which is preliminary data.</text>
</comment>
<dbReference type="AlphaFoldDB" id="A0A0D0PX78"/>
<sequence length="207" mass="23107">MTDLTARQRLANHLAQLNLGDTHIAYDIGEFEREIREQMLAENARPRAKVDNHDRALADARATSYRRAALDATDVLHGHGPDAELIVDCLQRRAAELRDHANRLQPPTTEDARPQLDLDGIRPQLDEMRTAVGNVVQTFLDNCPEGFDAATVADAIVDVCSDEMLDLYRARAERDEYRDLLTREGYLNDPNEGVCFVGTGAPISPED</sequence>
<evidence type="ECO:0000313" key="2">
    <source>
        <dbReference type="Proteomes" id="UP000032066"/>
    </source>
</evidence>
<protein>
    <submittedName>
        <fullName evidence="1">Uncharacterized protein</fullName>
    </submittedName>
</protein>
<gene>
    <name evidence="1" type="ORF">TR51_06440</name>
</gene>
<evidence type="ECO:0000313" key="1">
    <source>
        <dbReference type="EMBL" id="KIQ67024.1"/>
    </source>
</evidence>
<accession>A0A0D0PX78</accession>
<dbReference type="EMBL" id="JXZB01000001">
    <property type="protein sequence ID" value="KIQ67024.1"/>
    <property type="molecule type" value="Genomic_DNA"/>
</dbReference>
<reference evidence="1 2" key="1">
    <citation type="submission" date="2015-02" db="EMBL/GenBank/DDBJ databases">
        <title>Draft genome sequence of Kitasatospora griseola MF730-N6, a bafilomycin, terpentecin and satosporin producer.</title>
        <authorList>
            <person name="Arens J.C."/>
            <person name="Haltli B."/>
            <person name="Kerr R.G."/>
        </authorList>
    </citation>
    <scope>NUCLEOTIDE SEQUENCE [LARGE SCALE GENOMIC DNA]</scope>
    <source>
        <strain evidence="1 2">MF730-N6</strain>
    </source>
</reference>
<dbReference type="PATRIC" id="fig|2064.6.peg.1411"/>
<keyword evidence="2" id="KW-1185">Reference proteome</keyword>
<proteinExistence type="predicted"/>
<name>A0A0D0PX78_KITGR</name>
<dbReference type="RefSeq" id="WP_043908744.1">
    <property type="nucleotide sequence ID" value="NZ_JXZB01000001.1"/>
</dbReference>